<dbReference type="Proteomes" id="UP000813423">
    <property type="component" value="Unassembled WGS sequence"/>
</dbReference>
<name>A0A229Y039_ASPFM</name>
<comment type="caution">
    <text evidence="1">The sequence shown here is derived from an EMBL/GenBank/DDBJ whole genome shotgun (WGS) entry which is preliminary data.</text>
</comment>
<sequence>MNQYGCYEFYVPWTTNELESDRTSLKRAASSKAAVVSLAKALADELLDYLADASNNKLSSHAHNTAHDARIKVASKAKFSVISKFPDFVFRVKWEDRGQGPKSLFPATAISAVTPDRTVGSMTLPGNSEVSSAKFNTSAL</sequence>
<dbReference type="EMBL" id="JAIBSC010000202">
    <property type="protein sequence ID" value="KAH1893076.1"/>
    <property type="molecule type" value="Genomic_DNA"/>
</dbReference>
<gene>
    <name evidence="1" type="ORF">KXV57_003452</name>
</gene>
<evidence type="ECO:0000313" key="2">
    <source>
        <dbReference type="Proteomes" id="UP000813423"/>
    </source>
</evidence>
<reference evidence="1" key="1">
    <citation type="submission" date="2021-08" db="EMBL/GenBank/DDBJ databases">
        <title>Global Aspergillus fumigatus from environmental and clinical sources.</title>
        <authorList>
            <person name="Barber A."/>
            <person name="Sae-Ong T."/>
        </authorList>
    </citation>
    <scope>NUCLEOTIDE SEQUENCE</scope>
    <source>
        <strain evidence="1">NRZ-2016-071</strain>
    </source>
</reference>
<dbReference type="AlphaFoldDB" id="A0A229Y039"/>
<accession>A0A229Y039</accession>
<organism evidence="1 2">
    <name type="scientific">Aspergillus fumigatus</name>
    <name type="common">Neosartorya fumigata</name>
    <dbReference type="NCBI Taxonomy" id="746128"/>
    <lineage>
        <taxon>Eukaryota</taxon>
        <taxon>Fungi</taxon>
        <taxon>Dikarya</taxon>
        <taxon>Ascomycota</taxon>
        <taxon>Pezizomycotina</taxon>
        <taxon>Eurotiomycetes</taxon>
        <taxon>Eurotiomycetidae</taxon>
        <taxon>Eurotiales</taxon>
        <taxon>Aspergillaceae</taxon>
        <taxon>Aspergillus</taxon>
        <taxon>Aspergillus subgen. Fumigati</taxon>
    </lineage>
</organism>
<evidence type="ECO:0000313" key="1">
    <source>
        <dbReference type="EMBL" id="KAH1893076.1"/>
    </source>
</evidence>
<protein>
    <submittedName>
        <fullName evidence="1">Uncharacterized protein</fullName>
    </submittedName>
</protein>
<proteinExistence type="predicted"/>